<reference evidence="1 2" key="1">
    <citation type="submission" date="2019-04" db="EMBL/GenBank/DDBJ databases">
        <title>Microbes associate with the intestines of laboratory mice.</title>
        <authorList>
            <person name="Navarre W."/>
            <person name="Wong E."/>
            <person name="Huang K."/>
            <person name="Tropini C."/>
            <person name="Ng K."/>
            <person name="Yu B."/>
        </authorList>
    </citation>
    <scope>NUCLEOTIDE SEQUENCE [LARGE SCALE GENOMIC DNA]</scope>
    <source>
        <strain evidence="1 2">NM63_1-25</strain>
    </source>
</reference>
<organism evidence="1 2">
    <name type="scientific">Bacteroides caecimuris</name>
    <dbReference type="NCBI Taxonomy" id="1796613"/>
    <lineage>
        <taxon>Bacteria</taxon>
        <taxon>Pseudomonadati</taxon>
        <taxon>Bacteroidota</taxon>
        <taxon>Bacteroidia</taxon>
        <taxon>Bacteroidales</taxon>
        <taxon>Bacteroidaceae</taxon>
        <taxon>Bacteroides</taxon>
    </lineage>
</organism>
<sequence length="95" mass="11331">MGRAFMWRNVPLLNCVLLYTYDKDQRRKYILPIIFELSENNQYFFFPEPVRMSCGIDGFSKSVYIHPILSLVSGDIFIFYVDNKIMLVLTYNIFK</sequence>
<evidence type="ECO:0000313" key="2">
    <source>
        <dbReference type="Proteomes" id="UP000309566"/>
    </source>
</evidence>
<accession>A0A4S2CHE5</accession>
<name>A0A4S2CHE5_9BACE</name>
<protein>
    <submittedName>
        <fullName evidence="1">Uncharacterized protein</fullName>
    </submittedName>
</protein>
<evidence type="ECO:0000313" key="1">
    <source>
        <dbReference type="EMBL" id="TGY27819.1"/>
    </source>
</evidence>
<dbReference type="Proteomes" id="UP000309566">
    <property type="component" value="Unassembled WGS sequence"/>
</dbReference>
<gene>
    <name evidence="1" type="ORF">E5353_15705</name>
</gene>
<comment type="caution">
    <text evidence="1">The sequence shown here is derived from an EMBL/GenBank/DDBJ whole genome shotgun (WGS) entry which is preliminary data.</text>
</comment>
<dbReference type="AlphaFoldDB" id="A0A4S2CHE5"/>
<dbReference type="EMBL" id="SRYX01000079">
    <property type="protein sequence ID" value="TGY27819.1"/>
    <property type="molecule type" value="Genomic_DNA"/>
</dbReference>
<proteinExistence type="predicted"/>